<reference evidence="3" key="1">
    <citation type="submission" date="2025-08" db="UniProtKB">
        <authorList>
            <consortium name="Ensembl"/>
        </authorList>
    </citation>
    <scope>IDENTIFICATION</scope>
</reference>
<evidence type="ECO:0000256" key="1">
    <source>
        <dbReference type="SAM" id="MobiDB-lite"/>
    </source>
</evidence>
<reference evidence="3" key="2">
    <citation type="submission" date="2025-09" db="UniProtKB">
        <authorList>
            <consortium name="Ensembl"/>
        </authorList>
    </citation>
    <scope>IDENTIFICATION</scope>
</reference>
<protein>
    <recommendedName>
        <fullName evidence="2">SCAN box domain-containing protein</fullName>
    </recommendedName>
</protein>
<evidence type="ECO:0000313" key="3">
    <source>
        <dbReference type="Ensembl" id="ENSPCEP00000024459.1"/>
    </source>
</evidence>
<keyword evidence="4" id="KW-1185">Reference proteome</keyword>
<feature type="region of interest" description="Disordered" evidence="1">
    <location>
        <begin position="1"/>
        <end position="54"/>
    </location>
</feature>
<dbReference type="PANTHER" id="PTHR46888">
    <property type="entry name" value="ZINC KNUCKLE DOMAINCONTAINING PROTEIN-RELATED"/>
    <property type="match status" value="1"/>
</dbReference>
<feature type="compositionally biased region" description="Polar residues" evidence="1">
    <location>
        <begin position="1"/>
        <end position="11"/>
    </location>
</feature>
<dbReference type="PANTHER" id="PTHR46888:SF15">
    <property type="entry name" value="ZINC FINGER AND SCAN DOMAIN-CONTAINING PROTEIN 12-LIKE"/>
    <property type="match status" value="1"/>
</dbReference>
<dbReference type="PROSITE" id="PS50804">
    <property type="entry name" value="SCAN_BOX"/>
    <property type="match status" value="1"/>
</dbReference>
<sequence length="189" mass="20731">MNQGEPLQTHLQDGGSGEGIDTGNSSPTGGHPNTGCCPARSSKTTAGDQSPRAALREAWPQEQWASILAPFLCGEAQKAYYDMAAEAAADYPQLKAEILARSGVTTAARAQRFHDWQYQVEVAPRSQLFDLIHLARKWLRPEEGSKPQGEALEECPIPVFSEFAPDLFSAPGRPRKSRRERRADKRLGT</sequence>
<proteinExistence type="predicted"/>
<accession>A0A8C8SRA8</accession>
<evidence type="ECO:0000259" key="2">
    <source>
        <dbReference type="PROSITE" id="PS50804"/>
    </source>
</evidence>
<dbReference type="Proteomes" id="UP000694393">
    <property type="component" value="Unplaced"/>
</dbReference>
<feature type="region of interest" description="Disordered" evidence="1">
    <location>
        <begin position="166"/>
        <end position="189"/>
    </location>
</feature>
<name>A0A8C8SRA8_9SAUR</name>
<dbReference type="InterPro" id="IPR003309">
    <property type="entry name" value="SCAN_dom"/>
</dbReference>
<dbReference type="InterPro" id="IPR038269">
    <property type="entry name" value="SCAN_sf"/>
</dbReference>
<organism evidence="3 4">
    <name type="scientific">Pelusios castaneus</name>
    <name type="common">West African mud turtle</name>
    <dbReference type="NCBI Taxonomy" id="367368"/>
    <lineage>
        <taxon>Eukaryota</taxon>
        <taxon>Metazoa</taxon>
        <taxon>Chordata</taxon>
        <taxon>Craniata</taxon>
        <taxon>Vertebrata</taxon>
        <taxon>Euteleostomi</taxon>
        <taxon>Archelosauria</taxon>
        <taxon>Testudinata</taxon>
        <taxon>Testudines</taxon>
        <taxon>Pleurodira</taxon>
        <taxon>Pelomedusidae</taxon>
        <taxon>Pelusios</taxon>
    </lineage>
</organism>
<evidence type="ECO:0000313" key="4">
    <source>
        <dbReference type="Proteomes" id="UP000694393"/>
    </source>
</evidence>
<dbReference type="AlphaFoldDB" id="A0A8C8SRA8"/>
<dbReference type="Gene3D" id="1.10.4020.10">
    <property type="entry name" value="DNA breaking-rejoining enzymes"/>
    <property type="match status" value="1"/>
</dbReference>
<feature type="domain" description="SCAN box" evidence="2">
    <location>
        <begin position="111"/>
        <end position="148"/>
    </location>
</feature>
<dbReference type="SUPFAM" id="SSF47353">
    <property type="entry name" value="Retrovirus capsid dimerization domain-like"/>
    <property type="match status" value="1"/>
</dbReference>
<dbReference type="Ensembl" id="ENSPCET00000025273.1">
    <property type="protein sequence ID" value="ENSPCEP00000024459.1"/>
    <property type="gene ID" value="ENSPCEG00000018482.1"/>
</dbReference>